<keyword evidence="4" id="KW-1185">Reference proteome</keyword>
<dbReference type="PANTHER" id="PTHR46268:SF6">
    <property type="entry name" value="UNIVERSAL STRESS PROTEIN UP12"/>
    <property type="match status" value="1"/>
</dbReference>
<feature type="domain" description="UspA" evidence="2">
    <location>
        <begin position="2"/>
        <end position="132"/>
    </location>
</feature>
<dbReference type="Gene3D" id="3.40.50.620">
    <property type="entry name" value="HUPs"/>
    <property type="match status" value="2"/>
</dbReference>
<evidence type="ECO:0000313" key="4">
    <source>
        <dbReference type="Proteomes" id="UP001499843"/>
    </source>
</evidence>
<dbReference type="SUPFAM" id="SSF52402">
    <property type="entry name" value="Adenine nucleotide alpha hydrolases-like"/>
    <property type="match status" value="2"/>
</dbReference>
<dbReference type="Proteomes" id="UP001499843">
    <property type="component" value="Unassembled WGS sequence"/>
</dbReference>
<organism evidence="3 4">
    <name type="scientific">Nonomuraea monospora</name>
    <dbReference type="NCBI Taxonomy" id="568818"/>
    <lineage>
        <taxon>Bacteria</taxon>
        <taxon>Bacillati</taxon>
        <taxon>Actinomycetota</taxon>
        <taxon>Actinomycetes</taxon>
        <taxon>Streptosporangiales</taxon>
        <taxon>Streptosporangiaceae</taxon>
        <taxon>Nonomuraea</taxon>
    </lineage>
</organism>
<evidence type="ECO:0000256" key="1">
    <source>
        <dbReference type="ARBA" id="ARBA00008791"/>
    </source>
</evidence>
<dbReference type="PANTHER" id="PTHR46268">
    <property type="entry name" value="STRESS RESPONSE PROTEIN NHAX"/>
    <property type="match status" value="1"/>
</dbReference>
<dbReference type="InterPro" id="IPR006016">
    <property type="entry name" value="UspA"/>
</dbReference>
<sequence length="279" mass="29382">MVVGIDGSPASYAALEWAADDAARRGLVVRIVHVRGPWTTEHPLTAASDHQTLTERCEAMLQQAATRAQQQRPGLEVTTAVVVGAVAERLKHEGHSADTVVLGGLGRVSGRVLGSVGRALTGRLSCPLVIVHEPARQLYGEVVAGFDGSADAEAALEYALEQAQARGARLRVLYGLQPPVQAPHPVGYGPIPDGIHGEEIEQRLTPWRQKCPEVEVTVSVVAGNPVTVLARASRQADLVVVGSRGLGGFASAVLGSVSRGILRRAHCPVAVIRRPGRTS</sequence>
<feature type="domain" description="UspA" evidence="2">
    <location>
        <begin position="139"/>
        <end position="273"/>
    </location>
</feature>
<dbReference type="InterPro" id="IPR014729">
    <property type="entry name" value="Rossmann-like_a/b/a_fold"/>
</dbReference>
<dbReference type="PRINTS" id="PR01438">
    <property type="entry name" value="UNVRSLSTRESS"/>
</dbReference>
<accession>A0ABN3D3Q8</accession>
<dbReference type="EMBL" id="BAAAQX010000063">
    <property type="protein sequence ID" value="GAA2216219.1"/>
    <property type="molecule type" value="Genomic_DNA"/>
</dbReference>
<dbReference type="InterPro" id="IPR006015">
    <property type="entry name" value="Universal_stress_UspA"/>
</dbReference>
<comment type="similarity">
    <text evidence="1">Belongs to the universal stress protein A family.</text>
</comment>
<evidence type="ECO:0000313" key="3">
    <source>
        <dbReference type="EMBL" id="GAA2216219.1"/>
    </source>
</evidence>
<comment type="caution">
    <text evidence="3">The sequence shown here is derived from an EMBL/GenBank/DDBJ whole genome shotgun (WGS) entry which is preliminary data.</text>
</comment>
<dbReference type="Pfam" id="PF00582">
    <property type="entry name" value="Usp"/>
    <property type="match status" value="2"/>
</dbReference>
<protein>
    <submittedName>
        <fullName evidence="3">Universal stress protein</fullName>
    </submittedName>
</protein>
<name>A0ABN3D3Q8_9ACTN</name>
<proteinExistence type="inferred from homology"/>
<evidence type="ECO:0000259" key="2">
    <source>
        <dbReference type="Pfam" id="PF00582"/>
    </source>
</evidence>
<gene>
    <name evidence="3" type="ORF">GCM10009850_116880</name>
</gene>
<reference evidence="3 4" key="1">
    <citation type="journal article" date="2019" name="Int. J. Syst. Evol. Microbiol.">
        <title>The Global Catalogue of Microorganisms (GCM) 10K type strain sequencing project: providing services to taxonomists for standard genome sequencing and annotation.</title>
        <authorList>
            <consortium name="The Broad Institute Genomics Platform"/>
            <consortium name="The Broad Institute Genome Sequencing Center for Infectious Disease"/>
            <person name="Wu L."/>
            <person name="Ma J."/>
        </authorList>
    </citation>
    <scope>NUCLEOTIDE SEQUENCE [LARGE SCALE GENOMIC DNA]</scope>
    <source>
        <strain evidence="3 4">JCM 16114</strain>
    </source>
</reference>